<evidence type="ECO:0000256" key="2">
    <source>
        <dbReference type="ARBA" id="ARBA00022840"/>
    </source>
</evidence>
<protein>
    <submittedName>
        <fullName evidence="6">Protein kinase domain-containing protein</fullName>
    </submittedName>
</protein>
<evidence type="ECO:0000259" key="3">
    <source>
        <dbReference type="PROSITE" id="PS50011"/>
    </source>
</evidence>
<dbReference type="PANTHER" id="PTHR24418">
    <property type="entry name" value="TYROSINE-PROTEIN KINASE"/>
    <property type="match status" value="1"/>
</dbReference>
<gene>
    <name evidence="4" type="ORF">ECPE_LOCUS14835</name>
</gene>
<dbReference type="PROSITE" id="PS50011">
    <property type="entry name" value="PROTEIN_KINASE_DOM"/>
    <property type="match status" value="1"/>
</dbReference>
<dbReference type="GO" id="GO:0005524">
    <property type="term" value="F:ATP binding"/>
    <property type="evidence" value="ECO:0007669"/>
    <property type="project" value="UniProtKB-KW"/>
</dbReference>
<dbReference type="SUPFAM" id="SSF56112">
    <property type="entry name" value="Protein kinase-like (PK-like)"/>
    <property type="match status" value="1"/>
</dbReference>
<evidence type="ECO:0000313" key="5">
    <source>
        <dbReference type="Proteomes" id="UP000272942"/>
    </source>
</evidence>
<reference evidence="6" key="1">
    <citation type="submission" date="2016-06" db="UniProtKB">
        <authorList>
            <consortium name="WormBaseParasite"/>
        </authorList>
    </citation>
    <scope>IDENTIFICATION</scope>
</reference>
<dbReference type="Proteomes" id="UP000272942">
    <property type="component" value="Unassembled WGS sequence"/>
</dbReference>
<dbReference type="InterPro" id="IPR008266">
    <property type="entry name" value="Tyr_kinase_AS"/>
</dbReference>
<dbReference type="InterPro" id="IPR020635">
    <property type="entry name" value="Tyr_kinase_cat_dom"/>
</dbReference>
<keyword evidence="1" id="KW-0547">Nucleotide-binding</keyword>
<dbReference type="OrthoDB" id="28230at2759"/>
<reference evidence="4 5" key="2">
    <citation type="submission" date="2018-11" db="EMBL/GenBank/DDBJ databases">
        <authorList>
            <consortium name="Pathogen Informatics"/>
        </authorList>
    </citation>
    <scope>NUCLEOTIDE SEQUENCE [LARGE SCALE GENOMIC DNA]</scope>
    <source>
        <strain evidence="4 5">Egypt</strain>
    </source>
</reference>
<proteinExistence type="predicted"/>
<evidence type="ECO:0000313" key="4">
    <source>
        <dbReference type="EMBL" id="VDP92107.1"/>
    </source>
</evidence>
<dbReference type="PROSITE" id="PS00109">
    <property type="entry name" value="PROTEIN_KINASE_TYR"/>
    <property type="match status" value="1"/>
</dbReference>
<dbReference type="PRINTS" id="PR00109">
    <property type="entry name" value="TYRKINASE"/>
</dbReference>
<keyword evidence="2" id="KW-0067">ATP-binding</keyword>
<sequence>MASDAASGMAYLESKNCLHRDLAARNCLVSETGRLKIADFGMSREENIYELSDRRGQIPIKWTAPEALATGRYTIKCDVWSYGVLLWEIFSYGDVPYRFWSNPQTREMVESVAGLLASGTPVCFSHCLFLFIGS</sequence>
<organism evidence="6">
    <name type="scientific">Echinostoma caproni</name>
    <dbReference type="NCBI Taxonomy" id="27848"/>
    <lineage>
        <taxon>Eukaryota</taxon>
        <taxon>Metazoa</taxon>
        <taxon>Spiralia</taxon>
        <taxon>Lophotrochozoa</taxon>
        <taxon>Platyhelminthes</taxon>
        <taxon>Trematoda</taxon>
        <taxon>Digenea</taxon>
        <taxon>Plagiorchiida</taxon>
        <taxon>Echinostomata</taxon>
        <taxon>Echinostomatoidea</taxon>
        <taxon>Echinostomatidae</taxon>
        <taxon>Echinostoma</taxon>
    </lineage>
</organism>
<evidence type="ECO:0000313" key="6">
    <source>
        <dbReference type="WBParaSite" id="ECPE_0001487401-mRNA-1"/>
    </source>
</evidence>
<dbReference type="InterPro" id="IPR050198">
    <property type="entry name" value="Non-receptor_tyrosine_kinases"/>
</dbReference>
<accession>A0A183B6J9</accession>
<dbReference type="GO" id="GO:0004713">
    <property type="term" value="F:protein tyrosine kinase activity"/>
    <property type="evidence" value="ECO:0007669"/>
    <property type="project" value="InterPro"/>
</dbReference>
<dbReference type="AlphaFoldDB" id="A0A183B6J9"/>
<evidence type="ECO:0000256" key="1">
    <source>
        <dbReference type="ARBA" id="ARBA00022741"/>
    </source>
</evidence>
<dbReference type="SMART" id="SM00219">
    <property type="entry name" value="TyrKc"/>
    <property type="match status" value="1"/>
</dbReference>
<dbReference type="InterPro" id="IPR000719">
    <property type="entry name" value="Prot_kinase_dom"/>
</dbReference>
<dbReference type="Pfam" id="PF07714">
    <property type="entry name" value="PK_Tyr_Ser-Thr"/>
    <property type="match status" value="1"/>
</dbReference>
<dbReference type="InterPro" id="IPR011009">
    <property type="entry name" value="Kinase-like_dom_sf"/>
</dbReference>
<keyword evidence="5" id="KW-1185">Reference proteome</keyword>
<dbReference type="WBParaSite" id="ECPE_0001487401-mRNA-1">
    <property type="protein sequence ID" value="ECPE_0001487401-mRNA-1"/>
    <property type="gene ID" value="ECPE_0001487401"/>
</dbReference>
<feature type="domain" description="Protein kinase" evidence="3">
    <location>
        <begin position="1"/>
        <end position="134"/>
    </location>
</feature>
<name>A0A183B6J9_9TREM</name>
<dbReference type="InterPro" id="IPR001245">
    <property type="entry name" value="Ser-Thr/Tyr_kinase_cat_dom"/>
</dbReference>
<dbReference type="EMBL" id="UZAN01058697">
    <property type="protein sequence ID" value="VDP92107.1"/>
    <property type="molecule type" value="Genomic_DNA"/>
</dbReference>
<dbReference type="Gene3D" id="1.10.510.10">
    <property type="entry name" value="Transferase(Phosphotransferase) domain 1"/>
    <property type="match status" value="1"/>
</dbReference>